<dbReference type="InterPro" id="IPR004509">
    <property type="entry name" value="Competence_ComEA_HhH"/>
</dbReference>
<accession>A0A1M5X4P0</accession>
<dbReference type="GO" id="GO:0015628">
    <property type="term" value="P:protein secretion by the type II secretion system"/>
    <property type="evidence" value="ECO:0007669"/>
    <property type="project" value="TreeGrafter"/>
</dbReference>
<evidence type="ECO:0000256" key="1">
    <source>
        <dbReference type="SAM" id="SignalP"/>
    </source>
</evidence>
<dbReference type="InterPro" id="IPR051675">
    <property type="entry name" value="Endo/Exo/Phosphatase_dom_1"/>
</dbReference>
<dbReference type="EMBL" id="FQXZ01000009">
    <property type="protein sequence ID" value="SHH94795.1"/>
    <property type="molecule type" value="Genomic_DNA"/>
</dbReference>
<dbReference type="OrthoDB" id="7510573at2"/>
<dbReference type="RefSeq" id="WP_073602740.1">
    <property type="nucleotide sequence ID" value="NZ_FQXZ01000009.1"/>
</dbReference>
<protein>
    <submittedName>
        <fullName evidence="2">ComE operon protein 1</fullName>
    </submittedName>
</protein>
<dbReference type="Proteomes" id="UP000184608">
    <property type="component" value="Unassembled WGS sequence"/>
</dbReference>
<name>A0A1M5X4P0_9VIBR</name>
<dbReference type="GO" id="GO:0015627">
    <property type="term" value="C:type II protein secretion system complex"/>
    <property type="evidence" value="ECO:0007669"/>
    <property type="project" value="TreeGrafter"/>
</dbReference>
<organism evidence="2 3">
    <name type="scientific">Vibrio aerogenes CECT 7868</name>
    <dbReference type="NCBI Taxonomy" id="1216006"/>
    <lineage>
        <taxon>Bacteria</taxon>
        <taxon>Pseudomonadati</taxon>
        <taxon>Pseudomonadota</taxon>
        <taxon>Gammaproteobacteria</taxon>
        <taxon>Vibrionales</taxon>
        <taxon>Vibrionaceae</taxon>
        <taxon>Vibrio</taxon>
    </lineage>
</organism>
<dbReference type="NCBIfam" id="TIGR00426">
    <property type="entry name" value="competence protein ComEA helix-hairpin-helix repeat region"/>
    <property type="match status" value="1"/>
</dbReference>
<feature type="chain" id="PRO_5012432093" evidence="1">
    <location>
        <begin position="22"/>
        <end position="100"/>
    </location>
</feature>
<reference evidence="2 3" key="1">
    <citation type="submission" date="2016-11" db="EMBL/GenBank/DDBJ databases">
        <authorList>
            <person name="Jaros S."/>
            <person name="Januszkiewicz K."/>
            <person name="Wedrychowicz H."/>
        </authorList>
    </citation>
    <scope>NUCLEOTIDE SEQUENCE [LARGE SCALE GENOMIC DNA]</scope>
    <source>
        <strain evidence="2 3">CECT 7868</strain>
    </source>
</reference>
<dbReference type="InterPro" id="IPR010994">
    <property type="entry name" value="RuvA_2-like"/>
</dbReference>
<gene>
    <name evidence="2" type="primary">comEA</name>
    <name evidence="2" type="ORF">VA7868_00975</name>
</gene>
<dbReference type="Gene3D" id="1.10.150.280">
    <property type="entry name" value="AF1531-like domain"/>
    <property type="match status" value="1"/>
</dbReference>
<dbReference type="Pfam" id="PF12836">
    <property type="entry name" value="HHH_3"/>
    <property type="match status" value="1"/>
</dbReference>
<feature type="signal peptide" evidence="1">
    <location>
        <begin position="1"/>
        <end position="21"/>
    </location>
</feature>
<evidence type="ECO:0000313" key="3">
    <source>
        <dbReference type="Proteomes" id="UP000184608"/>
    </source>
</evidence>
<dbReference type="AlphaFoldDB" id="A0A1M5X4P0"/>
<dbReference type="STRING" id="1216006.VA7868_00975"/>
<dbReference type="PANTHER" id="PTHR21180:SF32">
    <property type="entry name" value="ENDONUCLEASE_EXONUCLEASE_PHOSPHATASE FAMILY DOMAIN-CONTAINING PROTEIN 1"/>
    <property type="match status" value="1"/>
</dbReference>
<dbReference type="SUPFAM" id="SSF47781">
    <property type="entry name" value="RuvA domain 2-like"/>
    <property type="match status" value="1"/>
</dbReference>
<dbReference type="PANTHER" id="PTHR21180">
    <property type="entry name" value="ENDONUCLEASE/EXONUCLEASE/PHOSPHATASE FAMILY DOMAIN-CONTAINING PROTEIN 1"/>
    <property type="match status" value="1"/>
</dbReference>
<keyword evidence="3" id="KW-1185">Reference proteome</keyword>
<proteinExistence type="predicted"/>
<keyword evidence="1" id="KW-0732">Signal</keyword>
<sequence>MLRNLFIIFFVLSLSYHVSYAQSTDGSEVAIQTKVLAVDVNSASAEEMAAIFKGIGLKKAQAIVDYRNEHGVFKSVEDLTLVKGIGPSLLERNNVFIRLQ</sequence>
<evidence type="ECO:0000313" key="2">
    <source>
        <dbReference type="EMBL" id="SHH94795.1"/>
    </source>
</evidence>